<feature type="transmembrane region" description="Helical" evidence="1">
    <location>
        <begin position="198"/>
        <end position="221"/>
    </location>
</feature>
<feature type="transmembrane region" description="Helical" evidence="1">
    <location>
        <begin position="265"/>
        <end position="284"/>
    </location>
</feature>
<name>U2TWJ1_9ACTN</name>
<comment type="caution">
    <text evidence="2">The sequence shown here is derived from an EMBL/GenBank/DDBJ whole genome shotgun (WGS) entry which is preliminary data.</text>
</comment>
<keyword evidence="1" id="KW-1133">Transmembrane helix</keyword>
<dbReference type="PANTHER" id="PTHR32502:SF23">
    <property type="entry name" value="TRANSPORT PROTEIN, PTS SYSTEM"/>
    <property type="match status" value="1"/>
</dbReference>
<organism evidence="2 3">
    <name type="scientific">Olsenella profusa F0195</name>
    <dbReference type="NCBI Taxonomy" id="1125712"/>
    <lineage>
        <taxon>Bacteria</taxon>
        <taxon>Bacillati</taxon>
        <taxon>Actinomycetota</taxon>
        <taxon>Coriobacteriia</taxon>
        <taxon>Coriobacteriales</taxon>
        <taxon>Atopobiaceae</taxon>
        <taxon>Olsenella</taxon>
    </lineage>
</organism>
<evidence type="ECO:0000313" key="2">
    <source>
        <dbReference type="EMBL" id="ERL10403.1"/>
    </source>
</evidence>
<keyword evidence="1" id="KW-0472">Membrane</keyword>
<keyword evidence="3" id="KW-1185">Reference proteome</keyword>
<feature type="transmembrane region" description="Helical" evidence="1">
    <location>
        <begin position="241"/>
        <end position="258"/>
    </location>
</feature>
<evidence type="ECO:0000256" key="1">
    <source>
        <dbReference type="SAM" id="Phobius"/>
    </source>
</evidence>
<dbReference type="InterPro" id="IPR050303">
    <property type="entry name" value="GatZ_KbaZ_carbometab"/>
</dbReference>
<evidence type="ECO:0000313" key="3">
    <source>
        <dbReference type="Proteomes" id="UP000016638"/>
    </source>
</evidence>
<dbReference type="GO" id="GO:0009401">
    <property type="term" value="P:phosphoenolpyruvate-dependent sugar phosphotransferase system"/>
    <property type="evidence" value="ECO:0007669"/>
    <property type="project" value="InterPro"/>
</dbReference>
<dbReference type="Pfam" id="PF03613">
    <property type="entry name" value="EIID-AGA"/>
    <property type="match status" value="1"/>
</dbReference>
<dbReference type="EMBL" id="AWEZ01000010">
    <property type="protein sequence ID" value="ERL10403.1"/>
    <property type="molecule type" value="Genomic_DNA"/>
</dbReference>
<keyword evidence="1" id="KW-0812">Transmembrane</keyword>
<gene>
    <name evidence="2" type="ORF">HMPREF1316_1917</name>
</gene>
<dbReference type="AlphaFoldDB" id="U2TWJ1"/>
<sequence length="285" mass="30826">MADSTTHSQALAASDVPENKKLSEFFWRSWAIQDSWNYERQMNMGFLYGIAPTIDRCYPNADHDPKELERKQEAYERHMAFYNCTPQTSAFVLGLSASMEEEYAKAPGIVDPDSINAMKTALMGPLSGIGDSFFQGTIRVIAFGLGVSLAQQGSFLGPILAMAISIIPSVLITWFAGKIGYEGGARYLDRLQGDTMEKVMYACGIVGLMAVGGMIATLVGATTPATFADGTLVLQDVLDSIMPQMIPLALTMLFYVLIKRDVRSGWLLIIAIVGGVALSALGVLA</sequence>
<dbReference type="PATRIC" id="fig|1125712.3.peg.298"/>
<proteinExistence type="predicted"/>
<feature type="transmembrane region" description="Helical" evidence="1">
    <location>
        <begin position="155"/>
        <end position="177"/>
    </location>
</feature>
<accession>U2TWJ1</accession>
<dbReference type="InterPro" id="IPR004704">
    <property type="entry name" value="PTS_IID_man"/>
</dbReference>
<dbReference type="Proteomes" id="UP000016638">
    <property type="component" value="Unassembled WGS sequence"/>
</dbReference>
<dbReference type="STRING" id="1125712.HMPREF1316_1917"/>
<dbReference type="GO" id="GO:0005886">
    <property type="term" value="C:plasma membrane"/>
    <property type="evidence" value="ECO:0007669"/>
    <property type="project" value="TreeGrafter"/>
</dbReference>
<dbReference type="eggNOG" id="COG3716">
    <property type="taxonomic scope" value="Bacteria"/>
</dbReference>
<dbReference type="RefSeq" id="WP_021725135.1">
    <property type="nucleotide sequence ID" value="NZ_AWEZ01000010.1"/>
</dbReference>
<dbReference type="PANTHER" id="PTHR32502">
    <property type="entry name" value="N-ACETYLGALACTOSAMINE PERMEASE II COMPONENT-RELATED"/>
    <property type="match status" value="1"/>
</dbReference>
<reference evidence="2 3" key="1">
    <citation type="submission" date="2013-08" db="EMBL/GenBank/DDBJ databases">
        <authorList>
            <person name="Durkin A.S."/>
            <person name="Haft D.R."/>
            <person name="McCorrison J."/>
            <person name="Torralba M."/>
            <person name="Gillis M."/>
            <person name="Haft D.H."/>
            <person name="Methe B."/>
            <person name="Sutton G."/>
            <person name="Nelson K.E."/>
        </authorList>
    </citation>
    <scope>NUCLEOTIDE SEQUENCE [LARGE SCALE GENOMIC DNA]</scope>
    <source>
        <strain evidence="2 3">F0195</strain>
    </source>
</reference>
<protein>
    <submittedName>
        <fullName evidence="2">PTS system mannose/fructose/sorbose family IID component</fullName>
    </submittedName>
</protein>
<dbReference type="PROSITE" id="PS51108">
    <property type="entry name" value="PTS_EIID"/>
    <property type="match status" value="1"/>
</dbReference>
<dbReference type="OrthoDB" id="9811533at2"/>